<keyword evidence="1 4" id="KW-0238">DNA-binding</keyword>
<dbReference type="GO" id="GO:0005634">
    <property type="term" value="C:nucleus"/>
    <property type="evidence" value="ECO:0007669"/>
    <property type="project" value="UniProtKB-SubCell"/>
</dbReference>
<dbReference type="InterPro" id="IPR051000">
    <property type="entry name" value="Homeobox_DNA-bind_prot"/>
</dbReference>
<dbReference type="SMART" id="SM00389">
    <property type="entry name" value="HOX"/>
    <property type="match status" value="1"/>
</dbReference>
<dbReference type="VEuPathDB" id="FungiDB:SCODWIG_00903"/>
<evidence type="ECO:0000256" key="3">
    <source>
        <dbReference type="ARBA" id="ARBA00023242"/>
    </source>
</evidence>
<evidence type="ECO:0000256" key="1">
    <source>
        <dbReference type="ARBA" id="ARBA00023125"/>
    </source>
</evidence>
<dbReference type="CDD" id="cd00086">
    <property type="entry name" value="homeodomain"/>
    <property type="match status" value="1"/>
</dbReference>
<dbReference type="PANTHER" id="PTHR24324">
    <property type="entry name" value="HOMEOBOX PROTEIN HHEX"/>
    <property type="match status" value="1"/>
</dbReference>
<dbReference type="EMBL" id="UFAJ01000096">
    <property type="protein sequence ID" value="SSD59142.1"/>
    <property type="molecule type" value="Genomic_DNA"/>
</dbReference>
<dbReference type="AlphaFoldDB" id="A0A376B3F6"/>
<evidence type="ECO:0000313" key="9">
    <source>
        <dbReference type="Proteomes" id="UP000262825"/>
    </source>
</evidence>
<sequence>MTENQERLPPISALLLHQSTLTLSSTTSPSYHNITTNNTSTINSNLKIFNKNGTITLPLPGNNTSKNTSILDTADTVCYNNKYGLVSGTPLSTTNTAINNNNNNNNNNYYHPHNHKNYYPETPLKNKINNTLSIDIASINKLNVLQDTLSAGFNKENNNSRTTFTTNKLEFQLHNDNNATVHHKNSPTTNMLNIHKKRSISNVTSSIISESPAYERKFVTSFVPAEATTITTKTASASASSSSSSASTPNSSSSSKTVQTFAFISHSQDTFPSDEPSIDNAQLARRKRRRTSKQELSILETEFNNNPTPTKDKRHEIALKCNMSEQSVQIWFQNKRQNVKKRKLKLKKQDAFITSNSNNSKKKRSIIILKNNHKNIASSFQNINGNINKDNETCSEGSSTHTSPIGTPKILGVETTKNGIVNNNSHISDITTGSLYTSFSVNSNISPLLNTPLKYDTKVLSFINESSATTPSINSSTTAVVNKNSINQ</sequence>
<evidence type="ECO:0000256" key="6">
    <source>
        <dbReference type="SAM" id="MobiDB-lite"/>
    </source>
</evidence>
<feature type="domain" description="Homeobox" evidence="7">
    <location>
        <begin position="282"/>
        <end position="342"/>
    </location>
</feature>
<name>A0A376B3F6_9ASCO</name>
<dbReference type="InterPro" id="IPR001356">
    <property type="entry name" value="HD"/>
</dbReference>
<feature type="region of interest" description="Disordered" evidence="6">
    <location>
        <begin position="232"/>
        <end position="255"/>
    </location>
</feature>
<dbReference type="Pfam" id="PF00046">
    <property type="entry name" value="Homeodomain"/>
    <property type="match status" value="1"/>
</dbReference>
<dbReference type="Gene3D" id="1.10.10.60">
    <property type="entry name" value="Homeodomain-like"/>
    <property type="match status" value="1"/>
</dbReference>
<evidence type="ECO:0000256" key="4">
    <source>
        <dbReference type="PROSITE-ProRule" id="PRU00108"/>
    </source>
</evidence>
<reference evidence="9" key="1">
    <citation type="submission" date="2018-06" db="EMBL/GenBank/DDBJ databases">
        <authorList>
            <person name="Guldener U."/>
        </authorList>
    </citation>
    <scope>NUCLEOTIDE SEQUENCE [LARGE SCALE GENOMIC DNA]</scope>
    <source>
        <strain evidence="9">UTAD17</strain>
    </source>
</reference>
<evidence type="ECO:0000259" key="7">
    <source>
        <dbReference type="PROSITE" id="PS50071"/>
    </source>
</evidence>
<protein>
    <recommendedName>
        <fullName evidence="7">Homeobox domain-containing protein</fullName>
    </recommendedName>
</protein>
<keyword evidence="3 4" id="KW-0539">Nucleus</keyword>
<organism evidence="8 9">
    <name type="scientific">Saccharomycodes ludwigii</name>
    <dbReference type="NCBI Taxonomy" id="36035"/>
    <lineage>
        <taxon>Eukaryota</taxon>
        <taxon>Fungi</taxon>
        <taxon>Dikarya</taxon>
        <taxon>Ascomycota</taxon>
        <taxon>Saccharomycotina</taxon>
        <taxon>Saccharomycetes</taxon>
        <taxon>Saccharomycodales</taxon>
        <taxon>Saccharomycodaceae</taxon>
        <taxon>Saccharomycodes</taxon>
    </lineage>
</organism>
<keyword evidence="2 4" id="KW-0371">Homeobox</keyword>
<dbReference type="PANTHER" id="PTHR24324:SF9">
    <property type="entry name" value="HOMEOBOX DOMAIN-CONTAINING PROTEIN"/>
    <property type="match status" value="1"/>
</dbReference>
<dbReference type="GO" id="GO:0000981">
    <property type="term" value="F:DNA-binding transcription factor activity, RNA polymerase II-specific"/>
    <property type="evidence" value="ECO:0007669"/>
    <property type="project" value="InterPro"/>
</dbReference>
<evidence type="ECO:0000313" key="8">
    <source>
        <dbReference type="EMBL" id="SSD59142.1"/>
    </source>
</evidence>
<dbReference type="Proteomes" id="UP000262825">
    <property type="component" value="Unassembled WGS sequence"/>
</dbReference>
<feature type="DNA-binding region" description="Homeobox" evidence="4">
    <location>
        <begin position="284"/>
        <end position="343"/>
    </location>
</feature>
<dbReference type="GO" id="GO:0030154">
    <property type="term" value="P:cell differentiation"/>
    <property type="evidence" value="ECO:0007669"/>
    <property type="project" value="TreeGrafter"/>
</dbReference>
<dbReference type="InterPro" id="IPR009057">
    <property type="entry name" value="Homeodomain-like_sf"/>
</dbReference>
<comment type="subcellular location">
    <subcellularLocation>
        <location evidence="4 5">Nucleus</location>
    </subcellularLocation>
</comment>
<dbReference type="PROSITE" id="PS00027">
    <property type="entry name" value="HOMEOBOX_1"/>
    <property type="match status" value="1"/>
</dbReference>
<evidence type="ECO:0000256" key="2">
    <source>
        <dbReference type="ARBA" id="ARBA00023155"/>
    </source>
</evidence>
<proteinExistence type="predicted"/>
<dbReference type="InterPro" id="IPR017970">
    <property type="entry name" value="Homeobox_CS"/>
</dbReference>
<dbReference type="PROSITE" id="PS50071">
    <property type="entry name" value="HOMEOBOX_2"/>
    <property type="match status" value="1"/>
</dbReference>
<dbReference type="GO" id="GO:0000978">
    <property type="term" value="F:RNA polymerase II cis-regulatory region sequence-specific DNA binding"/>
    <property type="evidence" value="ECO:0007669"/>
    <property type="project" value="TreeGrafter"/>
</dbReference>
<gene>
    <name evidence="8" type="ORF">SCODWIG_00903</name>
</gene>
<feature type="region of interest" description="Disordered" evidence="6">
    <location>
        <begin position="268"/>
        <end position="312"/>
    </location>
</feature>
<evidence type="ECO:0000256" key="5">
    <source>
        <dbReference type="RuleBase" id="RU000682"/>
    </source>
</evidence>
<dbReference type="SUPFAM" id="SSF46689">
    <property type="entry name" value="Homeodomain-like"/>
    <property type="match status" value="1"/>
</dbReference>
<accession>A0A376B3F6</accession>
<keyword evidence="9" id="KW-1185">Reference proteome</keyword>